<proteinExistence type="predicted"/>
<reference evidence="2" key="1">
    <citation type="submission" date="2020-05" db="EMBL/GenBank/DDBJ databases">
        <authorList>
            <person name="Chiriac C."/>
            <person name="Salcher M."/>
            <person name="Ghai R."/>
            <person name="Kavagutti S V."/>
        </authorList>
    </citation>
    <scope>NUCLEOTIDE SEQUENCE</scope>
</reference>
<feature type="compositionally biased region" description="Basic and acidic residues" evidence="1">
    <location>
        <begin position="706"/>
        <end position="716"/>
    </location>
</feature>
<sequence>MPDDTPTDNVTEQMEAGGKQAEAYINNMQEAADAGNKFGGILNGVNSLLFGMNDAMKSAGISLGSIGKVSQDQATVFSALGISIIGAREAYTNLANVDTKGANTFGKQFTELRDIINNLGPTSVAGKAALSSIMDGLVSMGAPADKTKEALKAGPNILMSYAEQMFKAADNQIRLNTATVQFAAQTGSLSELLKVAGDKFENINAVASKQADMFTRVEHATKKTQAEIHSYYDILGTIPGALNSLITSSGNAADSTDVLTAAIKLADGTGQKVPDVLNDMKVGFENYGLSADSAAKFNLRFTEISDNLGVHIKDVRGALYEATASLQGYARAGEDAGKMTEGVASIINKYSEALKSAGVPGKQSIEIAKGLTAQLGQLDAAQKAFLSAQTGGPGGFKGMFQLEEEIRTRPEAAMERIRKEMMKETGPIVSAEEARKDEGAAQRRFAQRQFIQEGPMGKLAKNEQDADRMLDALNKLQKGEDVGKDLSSTILNDSINRGTSWEEKTATGINEVVGHVDALHRIADRGALNVMQPAFTAAGDGVMTPEQRKNVTRIREGMRSGATITETDAGKTYAGTVKSGKLIDDFGKKAVSEMQAAYKLMENMGPALKAPVEAVSRLMQSSGKMKPEEQYHQIRNLEESRDRLKAEMSRAPLDKKQNIQEAIQHETAAIEAAKKSLANRNHESPGAKVGAAAGNASNVKPTSESAEAKTKHEQHSDSVNISVTGFCVKCKGEMELSHQKVNPWVRAKNPAASR</sequence>
<dbReference type="EMBL" id="LR797252">
    <property type="protein sequence ID" value="CAB4196497.1"/>
    <property type="molecule type" value="Genomic_DNA"/>
</dbReference>
<dbReference type="SUPFAM" id="SSF58104">
    <property type="entry name" value="Methyl-accepting chemotaxis protein (MCP) signaling domain"/>
    <property type="match status" value="1"/>
</dbReference>
<evidence type="ECO:0000256" key="1">
    <source>
        <dbReference type="SAM" id="MobiDB-lite"/>
    </source>
</evidence>
<name>A0A6J5RQD8_9CAUD</name>
<evidence type="ECO:0000313" key="2">
    <source>
        <dbReference type="EMBL" id="CAB4196497.1"/>
    </source>
</evidence>
<organism evidence="2">
    <name type="scientific">uncultured Caudovirales phage</name>
    <dbReference type="NCBI Taxonomy" id="2100421"/>
    <lineage>
        <taxon>Viruses</taxon>
        <taxon>Duplodnaviria</taxon>
        <taxon>Heunggongvirae</taxon>
        <taxon>Uroviricota</taxon>
        <taxon>Caudoviricetes</taxon>
        <taxon>Peduoviridae</taxon>
        <taxon>Maltschvirus</taxon>
        <taxon>Maltschvirus maltsch</taxon>
    </lineage>
</organism>
<feature type="region of interest" description="Disordered" evidence="1">
    <location>
        <begin position="678"/>
        <end position="717"/>
    </location>
</feature>
<evidence type="ECO:0008006" key="3">
    <source>
        <dbReference type="Google" id="ProtNLM"/>
    </source>
</evidence>
<accession>A0A6J5RQD8</accession>
<protein>
    <recommendedName>
        <fullName evidence="3">Phage tail tape measure protein domain-containing protein</fullName>
    </recommendedName>
</protein>
<gene>
    <name evidence="2" type="ORF">UFOVP1290_17</name>
</gene>
<feature type="compositionally biased region" description="Polar residues" evidence="1">
    <location>
        <begin position="695"/>
        <end position="705"/>
    </location>
</feature>